<dbReference type="InterPro" id="IPR050309">
    <property type="entry name" value="Type-B_Carboxylest/Lipase"/>
</dbReference>
<dbReference type="EMBL" id="BAABJO010000010">
    <property type="protein sequence ID" value="GAA5121782.1"/>
    <property type="molecule type" value="Genomic_DNA"/>
</dbReference>
<dbReference type="Proteomes" id="UP001500804">
    <property type="component" value="Unassembled WGS sequence"/>
</dbReference>
<gene>
    <name evidence="6" type="ORF">GCM10023320_31140</name>
</gene>
<proteinExistence type="inferred from homology"/>
<dbReference type="RefSeq" id="WP_345605777.1">
    <property type="nucleotide sequence ID" value="NZ_BAABJO010000010.1"/>
</dbReference>
<name>A0ABP9NKE1_9PSEU</name>
<dbReference type="PROSITE" id="PS00122">
    <property type="entry name" value="CARBOXYLESTERASE_B_1"/>
    <property type="match status" value="1"/>
</dbReference>
<dbReference type="Pfam" id="PF00135">
    <property type="entry name" value="COesterase"/>
    <property type="match status" value="1"/>
</dbReference>
<dbReference type="InterPro" id="IPR002018">
    <property type="entry name" value="CarbesteraseB"/>
</dbReference>
<protein>
    <recommendedName>
        <fullName evidence="3">Carboxylic ester hydrolase</fullName>
        <ecNumber evidence="3">3.1.1.-</ecNumber>
    </recommendedName>
</protein>
<dbReference type="Gene3D" id="3.40.50.1820">
    <property type="entry name" value="alpha/beta hydrolase"/>
    <property type="match status" value="1"/>
</dbReference>
<dbReference type="InterPro" id="IPR029058">
    <property type="entry name" value="AB_hydrolase_fold"/>
</dbReference>
<dbReference type="InterPro" id="IPR019826">
    <property type="entry name" value="Carboxylesterase_B_AS"/>
</dbReference>
<evidence type="ECO:0000256" key="4">
    <source>
        <dbReference type="SAM" id="MobiDB-lite"/>
    </source>
</evidence>
<organism evidence="6 7">
    <name type="scientific">Pseudonocardia adelaidensis</name>
    <dbReference type="NCBI Taxonomy" id="648754"/>
    <lineage>
        <taxon>Bacteria</taxon>
        <taxon>Bacillati</taxon>
        <taxon>Actinomycetota</taxon>
        <taxon>Actinomycetes</taxon>
        <taxon>Pseudonocardiales</taxon>
        <taxon>Pseudonocardiaceae</taxon>
        <taxon>Pseudonocardia</taxon>
    </lineage>
</organism>
<sequence>MSTDPEVCTAAGTVRGTRHGAVAAFRGVPYAQPPVGTLRLRAPVPAKPWDGVRDASTFGPPVPQQSSPLDASDDWLTVNVWAPDLGAAGLPVMVWIHGGAYLHGSSASPHHDGAALAAGGAVVVSLNYRLGVEGFAHLTGAPDNRGILDQILALRWVQENIAAFGGDPANVTVFGQSAGAGSVAALLAMPAAAGLFRRAIAQSVPGTFFTSRLAADVSTAIASSVGVEATAAGLARIPSSELVRVTQAVVRSLPRRVRTWGPMATTPTPFSPVVDGDTLPRSPWAALAAGAGRGVDLLVGHTRDEYRGLAARRGGEITDVQATATLDKLVPGGSTAYRAAYPEAGPAQLHELVNSDWLMRMPSLQLADAQQAGGGPAWTYELRWGPGPDGAAHSLDVRLVFGSIDVHALRSTFGAAVADEAVHLSEVMRADWLRFAATGDPGWPRCAPPERPTRVYDAEPSVQPYPEERSRRIWQEHPFDTQDLLATSSSLLG</sequence>
<evidence type="ECO:0000256" key="2">
    <source>
        <dbReference type="ARBA" id="ARBA00022801"/>
    </source>
</evidence>
<evidence type="ECO:0000259" key="5">
    <source>
        <dbReference type="Pfam" id="PF00135"/>
    </source>
</evidence>
<evidence type="ECO:0000313" key="6">
    <source>
        <dbReference type="EMBL" id="GAA5121782.1"/>
    </source>
</evidence>
<evidence type="ECO:0000256" key="3">
    <source>
        <dbReference type="RuleBase" id="RU361235"/>
    </source>
</evidence>
<accession>A0ABP9NKE1</accession>
<feature type="region of interest" description="Disordered" evidence="4">
    <location>
        <begin position="441"/>
        <end position="463"/>
    </location>
</feature>
<dbReference type="SUPFAM" id="SSF53474">
    <property type="entry name" value="alpha/beta-Hydrolases"/>
    <property type="match status" value="1"/>
</dbReference>
<evidence type="ECO:0000256" key="1">
    <source>
        <dbReference type="ARBA" id="ARBA00005964"/>
    </source>
</evidence>
<evidence type="ECO:0000313" key="7">
    <source>
        <dbReference type="Proteomes" id="UP001500804"/>
    </source>
</evidence>
<dbReference type="EC" id="3.1.1.-" evidence="3"/>
<reference evidence="7" key="1">
    <citation type="journal article" date="2019" name="Int. J. Syst. Evol. Microbiol.">
        <title>The Global Catalogue of Microorganisms (GCM) 10K type strain sequencing project: providing services to taxonomists for standard genome sequencing and annotation.</title>
        <authorList>
            <consortium name="The Broad Institute Genomics Platform"/>
            <consortium name="The Broad Institute Genome Sequencing Center for Infectious Disease"/>
            <person name="Wu L."/>
            <person name="Ma J."/>
        </authorList>
    </citation>
    <scope>NUCLEOTIDE SEQUENCE [LARGE SCALE GENOMIC DNA]</scope>
    <source>
        <strain evidence="7">JCM 18302</strain>
    </source>
</reference>
<dbReference type="PANTHER" id="PTHR11559">
    <property type="entry name" value="CARBOXYLESTERASE"/>
    <property type="match status" value="1"/>
</dbReference>
<keyword evidence="7" id="KW-1185">Reference proteome</keyword>
<comment type="similarity">
    <text evidence="1 3">Belongs to the type-B carboxylesterase/lipase family.</text>
</comment>
<feature type="domain" description="Carboxylesterase type B" evidence="5">
    <location>
        <begin position="4"/>
        <end position="442"/>
    </location>
</feature>
<keyword evidence="2 3" id="KW-0378">Hydrolase</keyword>
<comment type="caution">
    <text evidence="6">The sequence shown here is derived from an EMBL/GenBank/DDBJ whole genome shotgun (WGS) entry which is preliminary data.</text>
</comment>